<evidence type="ECO:0000313" key="2">
    <source>
        <dbReference type="Proteomes" id="UP000789920"/>
    </source>
</evidence>
<feature type="non-terminal residue" evidence="1">
    <location>
        <position position="382"/>
    </location>
</feature>
<proteinExistence type="predicted"/>
<accession>A0ACA9M4M5</accession>
<comment type="caution">
    <text evidence="1">The sequence shown here is derived from an EMBL/GenBank/DDBJ whole genome shotgun (WGS) entry which is preliminary data.</text>
</comment>
<dbReference type="EMBL" id="CAJVQC010006475">
    <property type="protein sequence ID" value="CAG8567294.1"/>
    <property type="molecule type" value="Genomic_DNA"/>
</dbReference>
<reference evidence="1" key="1">
    <citation type="submission" date="2021-06" db="EMBL/GenBank/DDBJ databases">
        <authorList>
            <person name="Kallberg Y."/>
            <person name="Tangrot J."/>
            <person name="Rosling A."/>
        </authorList>
    </citation>
    <scope>NUCLEOTIDE SEQUENCE</scope>
    <source>
        <strain evidence="1">MA461A</strain>
    </source>
</reference>
<gene>
    <name evidence="1" type="ORF">RPERSI_LOCUS4604</name>
</gene>
<sequence length="382" mass="44237">MARFKRLADSINYSRPVIAMTDNIKLYPCLGYSANLGYIIGSTLPLEQTYVEDYNEVKLIIQNIISNNAVAKQVHLYLLQVSSLRLTFDQILNFKIPLPKFPPVVVRLILNNGNETSVQILQMHKQVLEIAEQIFIYIVFVGADGAISEFNVQKYLMAKDTEQTISFIGPVIQVSDSLYTQKSARNALFSKVRLLTLGHYIAMYNQILDLCKQPDSVLYKKNVINCDHQNDGASYRLFCFSFLNQVLDSNISENNRYGLFIYLFVIGELIDAYQNRTISHLKRARMLRKEFSATQTLNILISLAESLILLIISYRNFYPSYLLLPWLHGSEGYEHFFRLYRQINNDFSFFDLLYLVPKVLYVYKTYMTGTLNEVIKDRHLVL</sequence>
<protein>
    <submittedName>
        <fullName evidence="1">29126_t:CDS:1</fullName>
    </submittedName>
</protein>
<name>A0ACA9M4M5_9GLOM</name>
<keyword evidence="2" id="KW-1185">Reference proteome</keyword>
<evidence type="ECO:0000313" key="1">
    <source>
        <dbReference type="EMBL" id="CAG8567294.1"/>
    </source>
</evidence>
<dbReference type="Proteomes" id="UP000789920">
    <property type="component" value="Unassembled WGS sequence"/>
</dbReference>
<organism evidence="1 2">
    <name type="scientific">Racocetra persica</name>
    <dbReference type="NCBI Taxonomy" id="160502"/>
    <lineage>
        <taxon>Eukaryota</taxon>
        <taxon>Fungi</taxon>
        <taxon>Fungi incertae sedis</taxon>
        <taxon>Mucoromycota</taxon>
        <taxon>Glomeromycotina</taxon>
        <taxon>Glomeromycetes</taxon>
        <taxon>Diversisporales</taxon>
        <taxon>Gigasporaceae</taxon>
        <taxon>Racocetra</taxon>
    </lineage>
</organism>